<evidence type="ECO:0000313" key="2">
    <source>
        <dbReference type="EMBL" id="KAJ5111017.1"/>
    </source>
</evidence>
<dbReference type="Proteomes" id="UP001149074">
    <property type="component" value="Unassembled WGS sequence"/>
</dbReference>
<dbReference type="GeneID" id="81353025"/>
<dbReference type="GO" id="GO:0003677">
    <property type="term" value="F:DNA binding"/>
    <property type="evidence" value="ECO:0007669"/>
    <property type="project" value="TreeGrafter"/>
</dbReference>
<dbReference type="Pfam" id="PF09729">
    <property type="entry name" value="Gti1_Pac2"/>
    <property type="match status" value="1"/>
</dbReference>
<comment type="caution">
    <text evidence="2">The sequence shown here is derived from an EMBL/GenBank/DDBJ whole genome shotgun (WGS) entry which is preliminary data.</text>
</comment>
<evidence type="ECO:0000256" key="1">
    <source>
        <dbReference type="SAM" id="MobiDB-lite"/>
    </source>
</evidence>
<feature type="region of interest" description="Disordered" evidence="1">
    <location>
        <begin position="79"/>
        <end position="108"/>
    </location>
</feature>
<reference evidence="2" key="1">
    <citation type="submission" date="2022-11" db="EMBL/GenBank/DDBJ databases">
        <authorList>
            <person name="Petersen C."/>
        </authorList>
    </citation>
    <scope>NUCLEOTIDE SEQUENCE</scope>
    <source>
        <strain evidence="2">IBT 30761</strain>
    </source>
</reference>
<evidence type="ECO:0000313" key="3">
    <source>
        <dbReference type="Proteomes" id="UP001149074"/>
    </source>
</evidence>
<dbReference type="PANTHER" id="PTHR28027">
    <property type="entry name" value="TRANSCRIPTIONAL REGULATOR MIT1"/>
    <property type="match status" value="1"/>
</dbReference>
<reference evidence="2" key="2">
    <citation type="journal article" date="2023" name="IMA Fungus">
        <title>Comparative genomic study of the Penicillium genus elucidates a diverse pangenome and 15 lateral gene transfer events.</title>
        <authorList>
            <person name="Petersen C."/>
            <person name="Sorensen T."/>
            <person name="Nielsen M.R."/>
            <person name="Sondergaard T.E."/>
            <person name="Sorensen J.L."/>
            <person name="Fitzpatrick D.A."/>
            <person name="Frisvad J.C."/>
            <person name="Nielsen K.L."/>
        </authorList>
    </citation>
    <scope>NUCLEOTIDE SEQUENCE</scope>
    <source>
        <strain evidence="2">IBT 30761</strain>
    </source>
</reference>
<accession>A0A9W9KML3</accession>
<keyword evidence="3" id="KW-1185">Reference proteome</keyword>
<dbReference type="OrthoDB" id="5572844at2759"/>
<organism evidence="2 3">
    <name type="scientific">Penicillium argentinense</name>
    <dbReference type="NCBI Taxonomy" id="1131581"/>
    <lineage>
        <taxon>Eukaryota</taxon>
        <taxon>Fungi</taxon>
        <taxon>Dikarya</taxon>
        <taxon>Ascomycota</taxon>
        <taxon>Pezizomycotina</taxon>
        <taxon>Eurotiomycetes</taxon>
        <taxon>Eurotiomycetidae</taxon>
        <taxon>Eurotiales</taxon>
        <taxon>Aspergillaceae</taxon>
        <taxon>Penicillium</taxon>
    </lineage>
</organism>
<dbReference type="RefSeq" id="XP_056479087.1">
    <property type="nucleotide sequence ID" value="XM_056614046.1"/>
</dbReference>
<dbReference type="PANTHER" id="PTHR28027:SF1">
    <property type="entry name" value="CAMP INDEPENDENT REGULATORY PROTEIN (AFU_ORTHOLOGUE AFUA_3G09640)"/>
    <property type="match status" value="1"/>
</dbReference>
<gene>
    <name evidence="2" type="ORF">N7532_001552</name>
</gene>
<name>A0A9W9KML3_9EURO</name>
<proteinExistence type="predicted"/>
<dbReference type="InterPro" id="IPR018608">
    <property type="entry name" value="Gti1/Pac2"/>
</dbReference>
<dbReference type="AlphaFoldDB" id="A0A9W9KML3"/>
<sequence>METYNGFIRTPADAILLIQACYNGFLPRVQKRLSPKEGRSIRNGSVFIWEEHETGLRRWTDGRKWSASRVSGRFLIYREMGQKPRDEPEAEPPSDPGRNQEISSSNRDFRSVVGINDGQCSEQPIGMPQLMKLSFSITSPTGHNWHLINYYHQFESSSDNLRQPIHDPSLKHICPQKSLFPQSLVNDRQNFAIFSKGSSPGTKLLQQTNQSCKICGGCYRQQVSSRQIVGDSNDSS</sequence>
<protein>
    <submittedName>
        <fullName evidence="2">Uncharacterized protein</fullName>
    </submittedName>
</protein>
<dbReference type="EMBL" id="JAPQKI010000002">
    <property type="protein sequence ID" value="KAJ5111017.1"/>
    <property type="molecule type" value="Genomic_DNA"/>
</dbReference>